<evidence type="ECO:0000259" key="3">
    <source>
        <dbReference type="Pfam" id="PF26614"/>
    </source>
</evidence>
<feature type="domain" description="DUF8195" evidence="4">
    <location>
        <begin position="377"/>
        <end position="584"/>
    </location>
</feature>
<dbReference type="RefSeq" id="WP_172693316.1">
    <property type="nucleotide sequence ID" value="NZ_MG973074.1"/>
</dbReference>
<feature type="compositionally biased region" description="Gly residues" evidence="1">
    <location>
        <begin position="29"/>
        <end position="42"/>
    </location>
</feature>
<feature type="region of interest" description="Disordered" evidence="1">
    <location>
        <begin position="260"/>
        <end position="287"/>
    </location>
</feature>
<evidence type="ECO:0000259" key="2">
    <source>
        <dbReference type="Pfam" id="PF26613"/>
    </source>
</evidence>
<organism evidence="5">
    <name type="scientific">Clostridioides difficile</name>
    <name type="common">Peptoclostridium difficile</name>
    <dbReference type="NCBI Taxonomy" id="1496"/>
    <lineage>
        <taxon>Bacteria</taxon>
        <taxon>Bacillati</taxon>
        <taxon>Bacillota</taxon>
        <taxon>Clostridia</taxon>
        <taxon>Peptostreptococcales</taxon>
        <taxon>Peptostreptococcaceae</taxon>
        <taxon>Clostridioides</taxon>
    </lineage>
</organism>
<dbReference type="Pfam" id="PF26613">
    <property type="entry name" value="DUF8193"/>
    <property type="match status" value="1"/>
</dbReference>
<evidence type="ECO:0000256" key="1">
    <source>
        <dbReference type="SAM" id="MobiDB-lite"/>
    </source>
</evidence>
<proteinExistence type="predicted"/>
<accession>A0A386JC13</accession>
<keyword evidence="5" id="KW-0614">Plasmid</keyword>
<dbReference type="InterPro" id="IPR058508">
    <property type="entry name" value="DUF8195"/>
</dbReference>
<evidence type="ECO:0000259" key="4">
    <source>
        <dbReference type="Pfam" id="PF26615"/>
    </source>
</evidence>
<feature type="compositionally biased region" description="Basic and acidic residues" evidence="1">
    <location>
        <begin position="274"/>
        <end position="287"/>
    </location>
</feature>
<dbReference type="EMBL" id="MG973074">
    <property type="protein sequence ID" value="AYD68717.1"/>
    <property type="molecule type" value="Genomic_DNA"/>
</dbReference>
<reference evidence="5" key="1">
    <citation type="journal article" date="2018" name="Sci. Rep.">
        <title>Novel Clade C-I Clostridium difficile strains escape diagnostic tests, differ in pathogenicity potential and carry toxins on extrachromosomal elements.</title>
        <authorList>
            <person name="Ramirez-Vargas G."/>
            <person name="Lopez-Urena D."/>
            <person name="Badilla A."/>
            <person name="Orozco-Aguilar J."/>
            <person name="Murillo T."/>
            <person name="Rojas P."/>
            <person name="Riedel T."/>
            <person name="Overmann J."/>
            <person name="Gonzalez G."/>
            <person name="Chaves-Olarte E."/>
            <person name="Quesada-Gomez C."/>
            <person name="Rodriguez C."/>
        </authorList>
    </citation>
    <scope>NUCLEOTIDE SEQUENCE</scope>
    <source>
        <strain evidence="5">HSJD-312</strain>
        <plasmid evidence="5">pHSJD-312</plasmid>
    </source>
</reference>
<dbReference type="Pfam" id="PF26615">
    <property type="entry name" value="DUF8195"/>
    <property type="match status" value="1"/>
</dbReference>
<dbReference type="Pfam" id="PF26614">
    <property type="entry name" value="DUF8194"/>
    <property type="match status" value="1"/>
</dbReference>
<protein>
    <submittedName>
        <fullName evidence="5">Uncharacterized protein</fullName>
    </submittedName>
</protein>
<feature type="domain" description="DUF8193" evidence="2">
    <location>
        <begin position="25"/>
        <end position="250"/>
    </location>
</feature>
<gene>
    <name evidence="5" type="ORF">pHSJD-312_00096</name>
</gene>
<sequence precursor="true">MKKKFISIIICILVVITSITNSIADGDGNMDGGGGGTGGGGTSQNKWSSGDEGVRITIVDAKTQKRVSKSIDLTNRDPKVKFHFGKTNKIEYRNGRQLNLSSTGYEYIKPTNKLPVIISSNKYGKSDINKIKRYFCNDWTQKLIASKTNIKYEDMIGGEYKLLLEPIAYFTFGGNKMAMTATEAALYNKKLGGNKLRNKLASISHKNLPLSMFLENDDLGFKAWKGISDTDKAKAKDDDTIIKMLGLGIVYFNNEPKEDDEVVIPPVKPPNPEEPSKPDEGGQSDYEYRTDTDVITSIKIKGSNRTPKNPVKVIFNIKGKDYSMNNIYLPKNGGEQYAWVKWHTPKTPEKITIKVSSNATTDKATIIANVVDLKEKVPPDPKAKDRNDNFKTPNLPNPYVKTNTTYGEWDCYWVPHWVYYSDGDGGGEWVDEGWYEWKWLSYNVSLTANMQVKADSKVPTSKSDRKEMKSGYGFNINVDSKMNYDAPETSFTGAQNVNTLYPEFKYETYNRVLQRIQNGLSSKFELKNNKYSTYNQKAHFTPIWYKDGAYNVYGQVMDVWTPVGELRTNVNNAMTIKGNLFQDWHIGPLKD</sequence>
<feature type="region of interest" description="Disordered" evidence="1">
    <location>
        <begin position="28"/>
        <end position="48"/>
    </location>
</feature>
<name>A0A386JC13_CLODI</name>
<dbReference type="InterPro" id="IPR058507">
    <property type="entry name" value="DUF8194"/>
</dbReference>
<geneLocation type="plasmid" evidence="5">
    <name>pHSJD-312</name>
</geneLocation>
<dbReference type="AlphaFoldDB" id="A0A386JC13"/>
<dbReference type="InterPro" id="IPR058506">
    <property type="entry name" value="DUF8193"/>
</dbReference>
<evidence type="ECO:0000313" key="5">
    <source>
        <dbReference type="EMBL" id="AYD68717.1"/>
    </source>
</evidence>
<feature type="domain" description="DUF8194" evidence="3">
    <location>
        <begin position="284"/>
        <end position="372"/>
    </location>
</feature>